<accession>A0A7R8UML5</accession>
<proteinExistence type="predicted"/>
<reference evidence="1 2" key="1">
    <citation type="submission" date="2020-11" db="EMBL/GenBank/DDBJ databases">
        <authorList>
            <person name="Wallbank WR R."/>
            <person name="Pardo Diaz C."/>
            <person name="Kozak K."/>
            <person name="Martin S."/>
            <person name="Jiggins C."/>
            <person name="Moest M."/>
            <person name="Warren A I."/>
            <person name="Generalovic N T."/>
            <person name="Byers J.R.P. K."/>
            <person name="Montejo-Kovacevich G."/>
            <person name="Yen C E."/>
        </authorList>
    </citation>
    <scope>NUCLEOTIDE SEQUENCE [LARGE SCALE GENOMIC DNA]</scope>
</reference>
<dbReference type="EMBL" id="LR899010">
    <property type="protein sequence ID" value="CAD7083498.1"/>
    <property type="molecule type" value="Genomic_DNA"/>
</dbReference>
<name>A0A7R8UML5_HERIL</name>
<dbReference type="AlphaFoldDB" id="A0A7R8UML5"/>
<protein>
    <submittedName>
        <fullName evidence="1">Uncharacterized protein</fullName>
    </submittedName>
</protein>
<dbReference type="InParanoid" id="A0A7R8UML5"/>
<evidence type="ECO:0000313" key="2">
    <source>
        <dbReference type="Proteomes" id="UP000594454"/>
    </source>
</evidence>
<organism evidence="1 2">
    <name type="scientific">Hermetia illucens</name>
    <name type="common">Black soldier fly</name>
    <dbReference type="NCBI Taxonomy" id="343691"/>
    <lineage>
        <taxon>Eukaryota</taxon>
        <taxon>Metazoa</taxon>
        <taxon>Ecdysozoa</taxon>
        <taxon>Arthropoda</taxon>
        <taxon>Hexapoda</taxon>
        <taxon>Insecta</taxon>
        <taxon>Pterygota</taxon>
        <taxon>Neoptera</taxon>
        <taxon>Endopterygota</taxon>
        <taxon>Diptera</taxon>
        <taxon>Brachycera</taxon>
        <taxon>Stratiomyomorpha</taxon>
        <taxon>Stratiomyidae</taxon>
        <taxon>Hermetiinae</taxon>
        <taxon>Hermetia</taxon>
    </lineage>
</organism>
<keyword evidence="2" id="KW-1185">Reference proteome</keyword>
<evidence type="ECO:0000313" key="1">
    <source>
        <dbReference type="EMBL" id="CAD7083498.1"/>
    </source>
</evidence>
<gene>
    <name evidence="1" type="ORF">HERILL_LOCUS6455</name>
</gene>
<sequence length="150" mass="17319">MVPIFNLQEVRNEKDERKDVCSEIDCKHVGIRTCAAKGLTEYVQSPSRKCRMNFSSITLSIGIAIKKSVYVTIPFKWTDMIGRIVSFLVDWNAFDSVFVKVKVRFQKIILRKSFSSIWNSESHMGSLNALSNKLMTPHLLQFRNLEQQDD</sequence>
<dbReference type="Proteomes" id="UP000594454">
    <property type="component" value="Chromosome 2"/>
</dbReference>